<evidence type="ECO:0000256" key="2">
    <source>
        <dbReference type="ARBA" id="ARBA00022723"/>
    </source>
</evidence>
<keyword evidence="6" id="KW-0732">Signal</keyword>
<dbReference type="KEGG" id="hbs:IPV69_04385"/>
<name>A0A7M2WYM9_9BACT</name>
<dbReference type="PROSITE" id="PS51007">
    <property type="entry name" value="CYTC"/>
    <property type="match status" value="1"/>
</dbReference>
<dbReference type="AlphaFoldDB" id="A0A7M2WYM9"/>
<dbReference type="PANTHER" id="PTHR33546:SF1">
    <property type="entry name" value="LARGE, MULTIFUNCTIONAL SECRETED PROTEIN"/>
    <property type="match status" value="1"/>
</dbReference>
<evidence type="ECO:0000313" key="9">
    <source>
        <dbReference type="Proteomes" id="UP000593765"/>
    </source>
</evidence>
<dbReference type="InterPro" id="IPR011042">
    <property type="entry name" value="6-blade_b-propeller_TolB-like"/>
</dbReference>
<evidence type="ECO:0000259" key="7">
    <source>
        <dbReference type="PROSITE" id="PS51007"/>
    </source>
</evidence>
<dbReference type="NCBIfam" id="TIGR02603">
    <property type="entry name" value="CxxCH_TIGR02603"/>
    <property type="match status" value="1"/>
</dbReference>
<accession>A0A7M2WYM9</accession>
<dbReference type="GO" id="GO:0046872">
    <property type="term" value="F:metal ion binding"/>
    <property type="evidence" value="ECO:0007669"/>
    <property type="project" value="UniProtKB-KW"/>
</dbReference>
<dbReference type="Gene3D" id="1.10.760.10">
    <property type="entry name" value="Cytochrome c-like domain"/>
    <property type="match status" value="1"/>
</dbReference>
<dbReference type="GO" id="GO:0009055">
    <property type="term" value="F:electron transfer activity"/>
    <property type="evidence" value="ECO:0007669"/>
    <property type="project" value="InterPro"/>
</dbReference>
<dbReference type="InterPro" id="IPR013427">
    <property type="entry name" value="Haem-bd_dom_put"/>
</dbReference>
<organism evidence="8 9">
    <name type="scientific">Humisphaera borealis</name>
    <dbReference type="NCBI Taxonomy" id="2807512"/>
    <lineage>
        <taxon>Bacteria</taxon>
        <taxon>Pseudomonadati</taxon>
        <taxon>Planctomycetota</taxon>
        <taxon>Phycisphaerae</taxon>
        <taxon>Tepidisphaerales</taxon>
        <taxon>Tepidisphaeraceae</taxon>
        <taxon>Humisphaera</taxon>
    </lineage>
</organism>
<dbReference type="EMBL" id="CP063458">
    <property type="protein sequence ID" value="QOV90608.1"/>
    <property type="molecule type" value="Genomic_DNA"/>
</dbReference>
<keyword evidence="1 4" id="KW-0349">Heme</keyword>
<dbReference type="SUPFAM" id="SSF46626">
    <property type="entry name" value="Cytochrome c"/>
    <property type="match status" value="1"/>
</dbReference>
<evidence type="ECO:0000313" key="8">
    <source>
        <dbReference type="EMBL" id="QOV90608.1"/>
    </source>
</evidence>
<evidence type="ECO:0000256" key="3">
    <source>
        <dbReference type="ARBA" id="ARBA00023004"/>
    </source>
</evidence>
<gene>
    <name evidence="8" type="ORF">IPV69_04385</name>
</gene>
<dbReference type="PANTHER" id="PTHR33546">
    <property type="entry name" value="LARGE, MULTIFUNCTIONAL SECRETED PROTEIN-RELATED"/>
    <property type="match status" value="1"/>
</dbReference>
<dbReference type="Proteomes" id="UP000593765">
    <property type="component" value="Chromosome"/>
</dbReference>
<evidence type="ECO:0000256" key="6">
    <source>
        <dbReference type="SAM" id="SignalP"/>
    </source>
</evidence>
<sequence length="886" mass="97596">MTPIRKTLLVLTSTVALAGGAIFAQQQPKPAGSKPAPRANPKKAPEAPKPKTNNAAEATPADKIRALPGFKVELLYTVPAETQGSWVAMCTDHKGRLIVCDQYGALYRVTPPALGTTEGMKIEPIPAQVGAANGLVWAFDALYVVVNNYTDQSKSGVYRVTDTNGDDTLDKAEFLRNIPGGGDHSPHAAVLAPDGKSIYIVVGNKSELTKVDSSRVPMLWGEDHLLPRMPDGRGFMRDKLAPGGNIYSMSPDGKTWELVATGFRNQYDAAFNKDGELFTYDADMEYDFNTSWYRPTRVNHVISGAEFGWRNGAGKWPEWYEDSFGAVINIGPGSPTGVTFGYDAKFPAKYQDALFINDWSWGKMYAIHMQPDGSSYTATKEEFLSGSPLPLTDSVVRKEDGALYFAIGGRKTQSGLYRVTYTGTESTAPAVHNPGTPEQVAARELRHKLESFHGKKLTEVEQIGAMEGAWNHLGSDDRAIRSAARTVLEHLPVKQWQKQALAEQKPERQIPALLALVRATSVDPFHRKPTDAPEDKALQAEILSALKKIDFAKLPEWQKLAMLRTYAVCFVRMGKPTEEQRLAAIAQLTPHFPAKTIPVSYDLCMALSYLQDPSLAAKAVPLLATAATQEEQIEYARSLRMLKAGWTPELRTKQFEWLLRAANYRGGASFVAFIQMIRTDAIASLSDAEKTQLKDILEKKPEVMSPLAALSAGLQGRTKVKEWKVEDLASKAEQSMKGRNFEQGRKMFGTVACFACHRFGNEGGMVGPDLTSLASRFGPRDILVSIIEPSKEVSDQFAPTVVKTLDGDQVIGRIVNLNGDRVMVNTDLFDPNQQTAVDRNNVKSMETSKVSLMPEGLVDYLKEEEIFDLLAYLIARGDPKHEVFQK</sequence>
<keyword evidence="2 4" id="KW-0479">Metal-binding</keyword>
<proteinExistence type="predicted"/>
<protein>
    <submittedName>
        <fullName evidence="8">C-type cytochrome</fullName>
    </submittedName>
</protein>
<dbReference type="InterPro" id="IPR018247">
    <property type="entry name" value="EF_Hand_1_Ca_BS"/>
</dbReference>
<feature type="domain" description="Cytochrome c" evidence="7">
    <location>
        <begin position="739"/>
        <end position="877"/>
    </location>
</feature>
<feature type="region of interest" description="Disordered" evidence="5">
    <location>
        <begin position="26"/>
        <end position="60"/>
    </location>
</feature>
<dbReference type="Gene3D" id="2.120.10.30">
    <property type="entry name" value="TolB, C-terminal domain"/>
    <property type="match status" value="1"/>
</dbReference>
<dbReference type="InterPro" id="IPR036909">
    <property type="entry name" value="Cyt_c-like_dom_sf"/>
</dbReference>
<keyword evidence="9" id="KW-1185">Reference proteome</keyword>
<dbReference type="RefSeq" id="WP_206293701.1">
    <property type="nucleotide sequence ID" value="NZ_CP063458.1"/>
</dbReference>
<dbReference type="PROSITE" id="PS00018">
    <property type="entry name" value="EF_HAND_1"/>
    <property type="match status" value="1"/>
</dbReference>
<reference evidence="8 9" key="1">
    <citation type="submission" date="2020-10" db="EMBL/GenBank/DDBJ databases">
        <title>Wide distribution of Phycisphaera-like planctomycetes from WD2101 soil group in peatlands and genome analysis of the first cultivated representative.</title>
        <authorList>
            <person name="Dedysh S.N."/>
            <person name="Beletsky A.V."/>
            <person name="Ivanova A."/>
            <person name="Kulichevskaya I.S."/>
            <person name="Suzina N.E."/>
            <person name="Philippov D.A."/>
            <person name="Rakitin A.L."/>
            <person name="Mardanov A.V."/>
            <person name="Ravin N.V."/>
        </authorList>
    </citation>
    <scope>NUCLEOTIDE SEQUENCE [LARGE SCALE GENOMIC DNA]</scope>
    <source>
        <strain evidence="8 9">M1803</strain>
    </source>
</reference>
<keyword evidence="3 4" id="KW-0408">Iron</keyword>
<evidence type="ECO:0000256" key="1">
    <source>
        <dbReference type="ARBA" id="ARBA00022617"/>
    </source>
</evidence>
<evidence type="ECO:0000256" key="4">
    <source>
        <dbReference type="PROSITE-ProRule" id="PRU00433"/>
    </source>
</evidence>
<evidence type="ECO:0000256" key="5">
    <source>
        <dbReference type="SAM" id="MobiDB-lite"/>
    </source>
</evidence>
<dbReference type="SUPFAM" id="SSF50952">
    <property type="entry name" value="Soluble quinoprotein glucose dehydrogenase"/>
    <property type="match status" value="1"/>
</dbReference>
<feature type="signal peptide" evidence="6">
    <location>
        <begin position="1"/>
        <end position="18"/>
    </location>
</feature>
<dbReference type="GO" id="GO:0020037">
    <property type="term" value="F:heme binding"/>
    <property type="evidence" value="ECO:0007669"/>
    <property type="project" value="InterPro"/>
</dbReference>
<dbReference type="InterPro" id="IPR011041">
    <property type="entry name" value="Quinoprot_gluc/sorb_DH_b-prop"/>
</dbReference>
<feature type="chain" id="PRO_5034528350" evidence="6">
    <location>
        <begin position="19"/>
        <end position="886"/>
    </location>
</feature>
<dbReference type="InterPro" id="IPR009056">
    <property type="entry name" value="Cyt_c-like_dom"/>
</dbReference>